<dbReference type="InterPro" id="IPR000873">
    <property type="entry name" value="AMP-dep_synth/lig_dom"/>
</dbReference>
<dbReference type="InterPro" id="IPR013120">
    <property type="entry name" value="FAR_NAD-bd"/>
</dbReference>
<dbReference type="Pfam" id="PF23562">
    <property type="entry name" value="AMP-binding_C_3"/>
    <property type="match status" value="1"/>
</dbReference>
<name>A0A9W9GBJ6_9EURO</name>
<dbReference type="Proteomes" id="UP001141434">
    <property type="component" value="Unassembled WGS sequence"/>
</dbReference>
<dbReference type="SUPFAM" id="SSF51735">
    <property type="entry name" value="NAD(P)-binding Rossmann-fold domains"/>
    <property type="match status" value="1"/>
</dbReference>
<dbReference type="GeneID" id="81390520"/>
<dbReference type="EMBL" id="JAPMSZ010000001">
    <property type="protein sequence ID" value="KAJ5115010.1"/>
    <property type="molecule type" value="Genomic_DNA"/>
</dbReference>
<dbReference type="PANTHER" id="PTHR43439:SF2">
    <property type="entry name" value="ENZYME, PUTATIVE (JCVI)-RELATED"/>
    <property type="match status" value="1"/>
</dbReference>
<evidence type="ECO:0000313" key="5">
    <source>
        <dbReference type="EMBL" id="KAJ5115010.1"/>
    </source>
</evidence>
<accession>A0A9W9GBJ6</accession>
<keyword evidence="1" id="KW-0596">Phosphopantetheine</keyword>
<keyword evidence="6" id="KW-1185">Reference proteome</keyword>
<protein>
    <submittedName>
        <fullName evidence="5">Male sterility NAD-binding</fullName>
    </submittedName>
</protein>
<keyword evidence="2" id="KW-0597">Phosphoprotein</keyword>
<organism evidence="5 6">
    <name type="scientific">Penicillium alfredii</name>
    <dbReference type="NCBI Taxonomy" id="1506179"/>
    <lineage>
        <taxon>Eukaryota</taxon>
        <taxon>Fungi</taxon>
        <taxon>Dikarya</taxon>
        <taxon>Ascomycota</taxon>
        <taxon>Pezizomycotina</taxon>
        <taxon>Eurotiomycetes</taxon>
        <taxon>Eurotiomycetidae</taxon>
        <taxon>Eurotiales</taxon>
        <taxon>Aspergillaceae</taxon>
        <taxon>Penicillium</taxon>
    </lineage>
</organism>
<dbReference type="Gene3D" id="3.40.50.12780">
    <property type="entry name" value="N-terminal domain of ligase-like"/>
    <property type="match status" value="1"/>
</dbReference>
<evidence type="ECO:0000256" key="1">
    <source>
        <dbReference type="ARBA" id="ARBA00022450"/>
    </source>
</evidence>
<dbReference type="Pfam" id="PF00501">
    <property type="entry name" value="AMP-binding"/>
    <property type="match status" value="1"/>
</dbReference>
<dbReference type="AlphaFoldDB" id="A0A9W9GBJ6"/>
<feature type="domain" description="Thioester reductase (TE)" evidence="4">
    <location>
        <begin position="668"/>
        <end position="908"/>
    </location>
</feature>
<dbReference type="Pfam" id="PF07993">
    <property type="entry name" value="NAD_binding_4"/>
    <property type="match status" value="1"/>
</dbReference>
<evidence type="ECO:0000259" key="3">
    <source>
        <dbReference type="Pfam" id="PF00501"/>
    </source>
</evidence>
<proteinExistence type="predicted"/>
<gene>
    <name evidence="5" type="ORF">NUU61_000769</name>
</gene>
<reference evidence="5" key="1">
    <citation type="submission" date="2022-11" db="EMBL/GenBank/DDBJ databases">
        <authorList>
            <person name="Petersen C."/>
        </authorList>
    </citation>
    <scope>NUCLEOTIDE SEQUENCE</scope>
    <source>
        <strain evidence="5">IBT 34128</strain>
    </source>
</reference>
<dbReference type="InterPro" id="IPR020845">
    <property type="entry name" value="AMP-binding_CS"/>
</dbReference>
<dbReference type="InterPro" id="IPR051414">
    <property type="entry name" value="Adenylate-forming_Reductase"/>
</dbReference>
<dbReference type="OrthoDB" id="429813at2759"/>
<evidence type="ECO:0000259" key="4">
    <source>
        <dbReference type="Pfam" id="PF07993"/>
    </source>
</evidence>
<dbReference type="PANTHER" id="PTHR43439">
    <property type="entry name" value="PHENYLACETATE-COENZYME A LIGASE"/>
    <property type="match status" value="1"/>
</dbReference>
<dbReference type="InterPro" id="IPR042099">
    <property type="entry name" value="ANL_N_sf"/>
</dbReference>
<comment type="caution">
    <text evidence="5">The sequence shown here is derived from an EMBL/GenBank/DDBJ whole genome shotgun (WGS) entry which is preliminary data.</text>
</comment>
<evidence type="ECO:0000313" key="6">
    <source>
        <dbReference type="Proteomes" id="UP001141434"/>
    </source>
</evidence>
<dbReference type="RefSeq" id="XP_056516202.1">
    <property type="nucleotide sequence ID" value="XM_056651352.1"/>
</dbReference>
<dbReference type="InterPro" id="IPR036291">
    <property type="entry name" value="NAD(P)-bd_dom_sf"/>
</dbReference>
<sequence>MEDEGPNTQTEIILSYQDVAGLVNKLAWWLSDNGVRRESSNGVIAYLGPSDLRHLLIPLAAVRVGTKVLLLSPRNSAFMHESLLQVSRVSLLLYDHTFENMANEMSHKQHIDILSVNNLVDLMSGIKKVEAYPYEETWESAFSNPLVILHTTGSTGMPKPITVSHSALAAIDAQRLISVKDPAGGRCQLEILAEAKTVYTAFPIFHVAGFELSCYLLFSGCILLLGYPRQPPSIAVLRRVLKLPEVDGALLPPSIIDELSQEPELLTEVSKLRWIFYGGGSIAKRTGDLVVTKTRLLNGIGSTEVGSFIQYPTDPLNWNYFHFHPSNGIRWRPISIDSEGQQGDEFELVLQRDDSCILYQGVFQNFPCLQEWATKDVFRKHPSIIGYWEYRYRLDDLIVFSTGKKMNPVPFETRLNGVPGIKAALVIGNKRSYPGLLLETDSSSQGECNSHFLQPPMKSIIKEVLEIENFQSSRDAQVTAEAIIIATPDKPFVRTGKGSVHRNKTLTLYESEIDDLYSSTQFPDSLNCGHPHLDLSSEESLSSNLIELIGKLVPKIGELNAYEDIFATGLDSKQTQILAAAVNKTLANQTGRGGPDSRPIFSADVVYGNPTAQKMANVILRRLFAPEQEIRDLKEFYTILQRHSEHLPDAPADMVSDTLDHTKRHVLLTGSTGFVGSYTLDALVRRKNVSRVTCLNRRGTHRSKTWIQSFPNDEAKSTAIRFDHMRADLAEGTLGLAGDVYNELLDSVTDILHCQWPVDFNYPLNYFDPSIHGVVNLINFAHGTKNNAHIIFLSTVATVKHWAEDMPVPEEPLTSPQNAETGYGESKLVASLLLDQAGQSANVQSTICRLGQVAGPVKEWREGSEHAWPRRDWFPSLLSSSFELGCLPGSLGPADQIDWIPVDVVAEILADLLCSPNMHKGDKDGHATRYCHIVNPQRTYYAELVPFLAERLGGPHKKMRIVSLKEWVGLLAEKGLDEQSLRRQPIPGVQLLDFFQRLAHSPRQGSVTLKTTVTERWLPRLTSIDSVNELWMGMWLEQWGMTSPRS</sequence>
<feature type="domain" description="AMP-dependent synthetase/ligase" evidence="3">
    <location>
        <begin position="13"/>
        <end position="315"/>
    </location>
</feature>
<dbReference type="PROSITE" id="PS00455">
    <property type="entry name" value="AMP_BINDING"/>
    <property type="match status" value="1"/>
</dbReference>
<evidence type="ECO:0000256" key="2">
    <source>
        <dbReference type="ARBA" id="ARBA00022553"/>
    </source>
</evidence>
<reference evidence="5" key="2">
    <citation type="journal article" date="2023" name="IMA Fungus">
        <title>Comparative genomic study of the Penicillium genus elucidates a diverse pangenome and 15 lateral gene transfer events.</title>
        <authorList>
            <person name="Petersen C."/>
            <person name="Sorensen T."/>
            <person name="Nielsen M.R."/>
            <person name="Sondergaard T.E."/>
            <person name="Sorensen J.L."/>
            <person name="Fitzpatrick D.A."/>
            <person name="Frisvad J.C."/>
            <person name="Nielsen K.L."/>
        </authorList>
    </citation>
    <scope>NUCLEOTIDE SEQUENCE</scope>
    <source>
        <strain evidence="5">IBT 34128</strain>
    </source>
</reference>
<dbReference type="SUPFAM" id="SSF56801">
    <property type="entry name" value="Acetyl-CoA synthetase-like"/>
    <property type="match status" value="1"/>
</dbReference>
<dbReference type="Gene3D" id="3.40.50.720">
    <property type="entry name" value="NAD(P)-binding Rossmann-like Domain"/>
    <property type="match status" value="1"/>
</dbReference>